<sequence length="108" mass="12130">MLYYIRTNLNNEEKAWSVVATDIATKTEKFESTLDADNRTLSAEQEDGASSQLAEDSICVGQICKLQDGAISEKEEITVRVVIRWPTISQQPQCTPLNIQPSHVFRSK</sequence>
<dbReference type="Proteomes" id="UP000281553">
    <property type="component" value="Unassembled WGS sequence"/>
</dbReference>
<proteinExistence type="predicted"/>
<keyword evidence="2" id="KW-1185">Reference proteome</keyword>
<dbReference type="EMBL" id="UYRU01067777">
    <property type="protein sequence ID" value="VDN17002.1"/>
    <property type="molecule type" value="Genomic_DNA"/>
</dbReference>
<name>A0A3P7PA90_DIBLA</name>
<gene>
    <name evidence="1" type="ORF">DILT_LOCUS12815</name>
</gene>
<evidence type="ECO:0000313" key="2">
    <source>
        <dbReference type="Proteomes" id="UP000281553"/>
    </source>
</evidence>
<evidence type="ECO:0000313" key="1">
    <source>
        <dbReference type="EMBL" id="VDN17002.1"/>
    </source>
</evidence>
<dbReference type="AlphaFoldDB" id="A0A3P7PA90"/>
<organism evidence="1 2">
    <name type="scientific">Dibothriocephalus latus</name>
    <name type="common">Fish tapeworm</name>
    <name type="synonym">Diphyllobothrium latum</name>
    <dbReference type="NCBI Taxonomy" id="60516"/>
    <lineage>
        <taxon>Eukaryota</taxon>
        <taxon>Metazoa</taxon>
        <taxon>Spiralia</taxon>
        <taxon>Lophotrochozoa</taxon>
        <taxon>Platyhelminthes</taxon>
        <taxon>Cestoda</taxon>
        <taxon>Eucestoda</taxon>
        <taxon>Diphyllobothriidea</taxon>
        <taxon>Diphyllobothriidae</taxon>
        <taxon>Dibothriocephalus</taxon>
    </lineage>
</organism>
<reference evidence="1 2" key="1">
    <citation type="submission" date="2018-11" db="EMBL/GenBank/DDBJ databases">
        <authorList>
            <consortium name="Pathogen Informatics"/>
        </authorList>
    </citation>
    <scope>NUCLEOTIDE SEQUENCE [LARGE SCALE GENOMIC DNA]</scope>
</reference>
<protein>
    <submittedName>
        <fullName evidence="1">Uncharacterized protein</fullName>
    </submittedName>
</protein>
<accession>A0A3P7PA90</accession>